<dbReference type="InterPro" id="IPR001012">
    <property type="entry name" value="UBX_dom"/>
</dbReference>
<dbReference type="GO" id="GO:0005783">
    <property type="term" value="C:endoplasmic reticulum"/>
    <property type="evidence" value="ECO:0007669"/>
    <property type="project" value="TreeGrafter"/>
</dbReference>
<evidence type="ECO:0000256" key="4">
    <source>
        <dbReference type="SAM" id="MobiDB-lite"/>
    </source>
</evidence>
<organism evidence="6 7">
    <name type="scientific">Anaeramoeba ignava</name>
    <name type="common">Anaerobic marine amoeba</name>
    <dbReference type="NCBI Taxonomy" id="1746090"/>
    <lineage>
        <taxon>Eukaryota</taxon>
        <taxon>Metamonada</taxon>
        <taxon>Anaeramoebidae</taxon>
        <taxon>Anaeramoeba</taxon>
    </lineage>
</organism>
<dbReference type="Pfam" id="PF21021">
    <property type="entry name" value="FAF1"/>
    <property type="match status" value="1"/>
</dbReference>
<dbReference type="SMART" id="SM00594">
    <property type="entry name" value="UAS"/>
    <property type="match status" value="1"/>
</dbReference>
<keyword evidence="3" id="KW-0175">Coiled coil</keyword>
<dbReference type="Pfam" id="PF00789">
    <property type="entry name" value="UBX"/>
    <property type="match status" value="1"/>
</dbReference>
<dbReference type="Pfam" id="PF22566">
    <property type="entry name" value="UBA_8"/>
    <property type="match status" value="1"/>
</dbReference>
<comment type="caution">
    <text evidence="6">The sequence shown here is derived from an EMBL/GenBank/DDBJ whole genome shotgun (WGS) entry which is preliminary data.</text>
</comment>
<dbReference type="OMA" id="CFNDPHA"/>
<evidence type="ECO:0000313" key="7">
    <source>
        <dbReference type="Proteomes" id="UP001149090"/>
    </source>
</evidence>
<feature type="domain" description="UBX" evidence="5">
    <location>
        <begin position="384"/>
        <end position="462"/>
    </location>
</feature>
<dbReference type="SUPFAM" id="SSF52833">
    <property type="entry name" value="Thioredoxin-like"/>
    <property type="match status" value="1"/>
</dbReference>
<name>A0A9Q0LG74_ANAIG</name>
<comment type="subcellular location">
    <subcellularLocation>
        <location evidence="1">Cytoplasm</location>
    </subcellularLocation>
</comment>
<evidence type="ECO:0000256" key="3">
    <source>
        <dbReference type="ARBA" id="ARBA00023054"/>
    </source>
</evidence>
<dbReference type="Proteomes" id="UP001149090">
    <property type="component" value="Unassembled WGS sequence"/>
</dbReference>
<accession>A0A9Q0LG74</accession>
<dbReference type="EMBL" id="JAPDFW010000093">
    <property type="protein sequence ID" value="KAJ5070655.1"/>
    <property type="molecule type" value="Genomic_DNA"/>
</dbReference>
<dbReference type="GO" id="GO:0036503">
    <property type="term" value="P:ERAD pathway"/>
    <property type="evidence" value="ECO:0007669"/>
    <property type="project" value="TreeGrafter"/>
</dbReference>
<evidence type="ECO:0000259" key="5">
    <source>
        <dbReference type="PROSITE" id="PS50033"/>
    </source>
</evidence>
<feature type="region of interest" description="Disordered" evidence="4">
    <location>
        <begin position="336"/>
        <end position="360"/>
    </location>
</feature>
<sequence length="466" mass="55371">MSNLQNFGNERIIQEFQRITKINDEIIAKKILEKNNWNLQMSINQYLFNPNEFDNENEKNNKNEKELEQDNFEWNKNENENENDENKSENEDEKKLQLNSENIFTPIHNLNDEKPKTPIESITNKNRNGNFFSQVVNNVIGFAKNTIEILTKDPNADNQFFLNQIRSIGREYPQFFQGSYQEAFELAKQNEKLLVVYLHSDLHSRTNYFIENILDDPRTISFLNQNFILWGDSIRRTSGYKLSLILEARCYPFLAIISTDSSEETLYQRIFEGEFTVNELLLGLCNSLEESELRKSSTLTKNQNIDSNTSIIQEQDQEFLNSLLIDRERDILEEEREKKEKEEEKKRKEEKERKERQKRERELAWQKELEEKKQNLPSEPENANDSNVLTIAIKLPNSQRIQRRFYKQDKIQVIFDWIYLSSQDALSDSPFTLVKNFPKKIFDDPNKTLEEEGIQNNELLYVLKED</sequence>
<dbReference type="SUPFAM" id="SSF54236">
    <property type="entry name" value="Ubiquitin-like"/>
    <property type="match status" value="1"/>
</dbReference>
<dbReference type="Gene3D" id="3.40.30.10">
    <property type="entry name" value="Glutaredoxin"/>
    <property type="match status" value="1"/>
</dbReference>
<dbReference type="InterPro" id="IPR049483">
    <property type="entry name" value="FAF1_2-like_UAS"/>
</dbReference>
<dbReference type="InterPro" id="IPR029071">
    <property type="entry name" value="Ubiquitin-like_domsf"/>
</dbReference>
<keyword evidence="2" id="KW-0963">Cytoplasm</keyword>
<dbReference type="GO" id="GO:0043130">
    <property type="term" value="F:ubiquitin binding"/>
    <property type="evidence" value="ECO:0007669"/>
    <property type="project" value="TreeGrafter"/>
</dbReference>
<dbReference type="Gene3D" id="3.10.20.90">
    <property type="entry name" value="Phosphatidylinositol 3-kinase Catalytic Subunit, Chain A, domain 1"/>
    <property type="match status" value="1"/>
</dbReference>
<proteinExistence type="predicted"/>
<dbReference type="InterPro" id="IPR050730">
    <property type="entry name" value="UBX_domain-protein"/>
</dbReference>
<evidence type="ECO:0000313" key="6">
    <source>
        <dbReference type="EMBL" id="KAJ5070655.1"/>
    </source>
</evidence>
<gene>
    <name evidence="6" type="ORF">M0811_10725</name>
</gene>
<evidence type="ECO:0000256" key="2">
    <source>
        <dbReference type="ARBA" id="ARBA00022490"/>
    </source>
</evidence>
<dbReference type="PANTHER" id="PTHR23322:SF1">
    <property type="entry name" value="FAS-ASSOCIATED FACTOR 2"/>
    <property type="match status" value="1"/>
</dbReference>
<dbReference type="CDD" id="cd01767">
    <property type="entry name" value="UBX"/>
    <property type="match status" value="1"/>
</dbReference>
<evidence type="ECO:0000256" key="1">
    <source>
        <dbReference type="ARBA" id="ARBA00004496"/>
    </source>
</evidence>
<protein>
    <submittedName>
        <fullName evidence="6">Fas-associated protein</fullName>
    </submittedName>
</protein>
<reference evidence="6" key="1">
    <citation type="submission" date="2022-10" db="EMBL/GenBank/DDBJ databases">
        <title>Novel sulphate-reducing endosymbionts in the free-living metamonad Anaeramoeba.</title>
        <authorList>
            <person name="Jerlstrom-Hultqvist J."/>
            <person name="Cepicka I."/>
            <person name="Gallot-Lavallee L."/>
            <person name="Salas-Leiva D."/>
            <person name="Curtis B.A."/>
            <person name="Zahonova K."/>
            <person name="Pipaliya S."/>
            <person name="Dacks J."/>
            <person name="Roger A.J."/>
        </authorList>
    </citation>
    <scope>NUCLEOTIDE SEQUENCE</scope>
    <source>
        <strain evidence="6">BMAN</strain>
    </source>
</reference>
<dbReference type="InterPro" id="IPR006577">
    <property type="entry name" value="UAS"/>
</dbReference>
<dbReference type="AlphaFoldDB" id="A0A9Q0LG74"/>
<dbReference type="SMART" id="SM00166">
    <property type="entry name" value="UBX"/>
    <property type="match status" value="1"/>
</dbReference>
<dbReference type="InterPro" id="IPR036249">
    <property type="entry name" value="Thioredoxin-like_sf"/>
</dbReference>
<keyword evidence="7" id="KW-1185">Reference proteome</keyword>
<dbReference type="PANTHER" id="PTHR23322">
    <property type="entry name" value="FAS-ASSOCIATED PROTEIN"/>
    <property type="match status" value="1"/>
</dbReference>
<dbReference type="OrthoDB" id="1026733at2759"/>
<feature type="region of interest" description="Disordered" evidence="4">
    <location>
        <begin position="69"/>
        <end position="94"/>
    </location>
</feature>
<dbReference type="PROSITE" id="PS50033">
    <property type="entry name" value="UBX"/>
    <property type="match status" value="1"/>
</dbReference>
<dbReference type="Gene3D" id="1.10.8.10">
    <property type="entry name" value="DNA helicase RuvA subunit, C-terminal domain"/>
    <property type="match status" value="1"/>
</dbReference>
<dbReference type="InterPro" id="IPR054109">
    <property type="entry name" value="UBA_8"/>
</dbReference>